<sequence length="111" mass="13063">MNLLDKNNTQEKQKKLIHRSDDVHPESTFQRDSLFSVNEDTKPQKKKIVREKQTTIRVSETSANEIRSLAILLNMKNSNDVVTSLIDYYEAQFNIDEESELKQIRKIINRK</sequence>
<reference evidence="2 3" key="1">
    <citation type="submission" date="2023-10" db="EMBL/GenBank/DDBJ databases">
        <authorList>
            <person name="Botero Cardona J."/>
        </authorList>
    </citation>
    <scope>NUCLEOTIDE SEQUENCE [LARGE SCALE GENOMIC DNA]</scope>
    <source>
        <strain evidence="2 3">R-53137</strain>
    </source>
</reference>
<proteinExistence type="predicted"/>
<feature type="compositionally biased region" description="Basic and acidic residues" evidence="1">
    <location>
        <begin position="8"/>
        <end position="25"/>
    </location>
</feature>
<keyword evidence="3" id="KW-1185">Reference proteome</keyword>
<organism evidence="2 3">
    <name type="scientific">Fructobacillus tropaeoli</name>
    <dbReference type="NCBI Taxonomy" id="709323"/>
    <lineage>
        <taxon>Bacteria</taxon>
        <taxon>Bacillati</taxon>
        <taxon>Bacillota</taxon>
        <taxon>Bacilli</taxon>
        <taxon>Lactobacillales</taxon>
        <taxon>Lactobacillaceae</taxon>
        <taxon>Fructobacillus</taxon>
    </lineage>
</organism>
<accession>A0ABM9N202</accession>
<dbReference type="RefSeq" id="WP_338344480.1">
    <property type="nucleotide sequence ID" value="NZ_CAUZLT010000008.1"/>
</dbReference>
<evidence type="ECO:0000256" key="1">
    <source>
        <dbReference type="SAM" id="MobiDB-lite"/>
    </source>
</evidence>
<dbReference type="Proteomes" id="UP001314262">
    <property type="component" value="Unassembled WGS sequence"/>
</dbReference>
<comment type="caution">
    <text evidence="2">The sequence shown here is derived from an EMBL/GenBank/DDBJ whole genome shotgun (WGS) entry which is preliminary data.</text>
</comment>
<feature type="region of interest" description="Disordered" evidence="1">
    <location>
        <begin position="1"/>
        <end position="25"/>
    </location>
</feature>
<protein>
    <submittedName>
        <fullName evidence="2">Uncharacterized protein</fullName>
    </submittedName>
</protein>
<evidence type="ECO:0000313" key="2">
    <source>
        <dbReference type="EMBL" id="CAK1254424.1"/>
    </source>
</evidence>
<gene>
    <name evidence="2" type="ORF">R53137_KAKDMLNK_01564</name>
</gene>
<evidence type="ECO:0000313" key="3">
    <source>
        <dbReference type="Proteomes" id="UP001314262"/>
    </source>
</evidence>
<name>A0ABM9N202_9LACO</name>
<dbReference type="EMBL" id="CAUZLT010000008">
    <property type="protein sequence ID" value="CAK1254424.1"/>
    <property type="molecule type" value="Genomic_DNA"/>
</dbReference>